<protein>
    <submittedName>
        <fullName evidence="8">Choline dehydrogenase</fullName>
        <ecNumber evidence="8">1.1.99.1</ecNumber>
    </submittedName>
</protein>
<dbReference type="SUPFAM" id="SSF51905">
    <property type="entry name" value="FAD/NAD(P)-binding domain"/>
    <property type="match status" value="1"/>
</dbReference>
<evidence type="ECO:0000256" key="6">
    <source>
        <dbReference type="RuleBase" id="RU003968"/>
    </source>
</evidence>
<dbReference type="AlphaFoldDB" id="F6F3D7"/>
<dbReference type="HOGENOM" id="CLU_002865_7_1_5"/>
<evidence type="ECO:0000313" key="9">
    <source>
        <dbReference type="Proteomes" id="UP000007150"/>
    </source>
</evidence>
<dbReference type="KEGG" id="sch:Sphch_3353"/>
<dbReference type="PANTHER" id="PTHR11552">
    <property type="entry name" value="GLUCOSE-METHANOL-CHOLINE GMC OXIDOREDUCTASE"/>
    <property type="match status" value="1"/>
</dbReference>
<comment type="cofactor">
    <cofactor evidence="1 5">
        <name>FAD</name>
        <dbReference type="ChEBI" id="CHEBI:57692"/>
    </cofactor>
</comment>
<evidence type="ECO:0000256" key="3">
    <source>
        <dbReference type="ARBA" id="ARBA00022630"/>
    </source>
</evidence>
<organism evidence="8 9">
    <name type="scientific">Sphingobium chlorophenolicum L-1</name>
    <dbReference type="NCBI Taxonomy" id="690566"/>
    <lineage>
        <taxon>Bacteria</taxon>
        <taxon>Pseudomonadati</taxon>
        <taxon>Pseudomonadota</taxon>
        <taxon>Alphaproteobacteria</taxon>
        <taxon>Sphingomonadales</taxon>
        <taxon>Sphingomonadaceae</taxon>
        <taxon>Sphingobium</taxon>
    </lineage>
</organism>
<evidence type="ECO:0000256" key="2">
    <source>
        <dbReference type="ARBA" id="ARBA00010790"/>
    </source>
</evidence>
<evidence type="ECO:0000256" key="5">
    <source>
        <dbReference type="PIRSR" id="PIRSR000137-2"/>
    </source>
</evidence>
<dbReference type="PIRSF" id="PIRSF000137">
    <property type="entry name" value="Alcohol_oxidase"/>
    <property type="match status" value="1"/>
</dbReference>
<dbReference type="SUPFAM" id="SSF54373">
    <property type="entry name" value="FAD-linked reductases, C-terminal domain"/>
    <property type="match status" value="1"/>
</dbReference>
<dbReference type="Gene3D" id="3.30.410.40">
    <property type="match status" value="2"/>
</dbReference>
<keyword evidence="9" id="KW-1185">Reference proteome</keyword>
<feature type="domain" description="Glucose-methanol-choline oxidoreductase N-terminal" evidence="7">
    <location>
        <begin position="88"/>
        <end position="111"/>
    </location>
</feature>
<dbReference type="Gene3D" id="3.50.50.60">
    <property type="entry name" value="FAD/NAD(P)-binding domain"/>
    <property type="match status" value="2"/>
</dbReference>
<reference evidence="8 9" key="1">
    <citation type="submission" date="2011-05" db="EMBL/GenBank/DDBJ databases">
        <title>Complete sequence of chromosome 2 of Sphingobium chlorophenolicum L-1.</title>
        <authorList>
            <consortium name="US DOE Joint Genome Institute"/>
            <person name="Lucas S."/>
            <person name="Han J."/>
            <person name="Lapidus A."/>
            <person name="Cheng J.-F."/>
            <person name="Goodwin L."/>
            <person name="Pitluck S."/>
            <person name="Peters L."/>
            <person name="Daligault H."/>
            <person name="Han C."/>
            <person name="Tapia R."/>
            <person name="Land M."/>
            <person name="Hauser L."/>
            <person name="Kyrpides N."/>
            <person name="Ivanova N."/>
            <person name="Pagani I."/>
            <person name="Turner P."/>
            <person name="Copley S."/>
            <person name="Woyke T."/>
        </authorList>
    </citation>
    <scope>NUCLEOTIDE SEQUENCE [LARGE SCALE GENOMIC DNA]</scope>
    <source>
        <strain evidence="8 9">L-1</strain>
    </source>
</reference>
<dbReference type="InterPro" id="IPR036188">
    <property type="entry name" value="FAD/NAD-bd_sf"/>
</dbReference>
<evidence type="ECO:0000259" key="7">
    <source>
        <dbReference type="PROSITE" id="PS00623"/>
    </source>
</evidence>
<dbReference type="Pfam" id="PF05199">
    <property type="entry name" value="GMC_oxred_C"/>
    <property type="match status" value="1"/>
</dbReference>
<proteinExistence type="inferred from homology"/>
<accession>F6F3D7</accession>
<feature type="binding site" evidence="5">
    <location>
        <position position="90"/>
    </location>
    <ligand>
        <name>FAD</name>
        <dbReference type="ChEBI" id="CHEBI:57692"/>
    </ligand>
</feature>
<sequence length="565" mass="60100">MEPATLDTTCDYLILGGGSAGCVLASRLSEIASAKVVLVEAGHEPGSGADGAVVQDARVRTMGNPRLFWPNLTAAYSRSGPSLPLLAARVLGGGSAINGMHALRGLQSDYDEWRQLGVIGWGWDDVLPFFKKLEADCDFHGEDHGRDGPLSLKRIGSDRWSGLSRAIAAALDGQGIHEIADLNVDQGDGYGAVPLNANGARRQSAADAYLTAQVRARANLSIRTGTTGRRLLFDGRRVVGAEVEQDGRLATIRAGETIVCMGAIHSPAFLLNSGIGPAADLAAAGVPVVADRSGVGANLINHPFLTIGAHLKREGRQTRAVPHPCPMLVRYSSNVPGCPPTDMMLDVWERTPNQLDRDPLAAQVANLMILLNKVYSTGWVRIGPSGGLNVNFNFLSDQRDMDRMIGSLHFVMNLLKAQPVAGLINRSFFPNYASPLVFKLMQNDWQAQILSIAGAIGLSGPVMLRDHILAKAGRDVNEVIEDPDAVRAQVAQSTLAGGHSAGTCRMGDPGQDGTVTDSRCRVVGVEALRVADTSIFPTLMAAGTNIPVMMAAEKTARMINEDRRS</sequence>
<keyword evidence="3 6" id="KW-0285">Flavoprotein</keyword>
<dbReference type="EMBL" id="CP002799">
    <property type="protein sequence ID" value="AEG50949.1"/>
    <property type="molecule type" value="Genomic_DNA"/>
</dbReference>
<gene>
    <name evidence="8" type="ORF">Sphch_3353</name>
</gene>
<dbReference type="RefSeq" id="WP_013849179.1">
    <property type="nucleotide sequence ID" value="NC_015594.1"/>
</dbReference>
<evidence type="ECO:0000313" key="8">
    <source>
        <dbReference type="EMBL" id="AEG50949.1"/>
    </source>
</evidence>
<dbReference type="InterPro" id="IPR012132">
    <property type="entry name" value="GMC_OxRdtase"/>
</dbReference>
<dbReference type="InterPro" id="IPR000172">
    <property type="entry name" value="GMC_OxRdtase_N"/>
</dbReference>
<name>F6F3D7_SPHCR</name>
<evidence type="ECO:0000256" key="4">
    <source>
        <dbReference type="ARBA" id="ARBA00022827"/>
    </source>
</evidence>
<dbReference type="GO" id="GO:0050660">
    <property type="term" value="F:flavin adenine dinucleotide binding"/>
    <property type="evidence" value="ECO:0007669"/>
    <property type="project" value="InterPro"/>
</dbReference>
<keyword evidence="4 5" id="KW-0274">FAD</keyword>
<dbReference type="Proteomes" id="UP000007150">
    <property type="component" value="Chromosome 2"/>
</dbReference>
<keyword evidence="8" id="KW-0560">Oxidoreductase</keyword>
<dbReference type="PANTHER" id="PTHR11552:SF147">
    <property type="entry name" value="CHOLINE DEHYDROGENASE, MITOCHONDRIAL"/>
    <property type="match status" value="1"/>
</dbReference>
<dbReference type="STRING" id="690566.Sphch_3353"/>
<dbReference type="GO" id="GO:0008812">
    <property type="term" value="F:choline dehydrogenase activity"/>
    <property type="evidence" value="ECO:0007669"/>
    <property type="project" value="UniProtKB-EC"/>
</dbReference>
<dbReference type="InterPro" id="IPR007867">
    <property type="entry name" value="GMC_OxRtase_C"/>
</dbReference>
<dbReference type="EC" id="1.1.99.1" evidence="8"/>
<evidence type="ECO:0000256" key="1">
    <source>
        <dbReference type="ARBA" id="ARBA00001974"/>
    </source>
</evidence>
<dbReference type="PROSITE" id="PS00623">
    <property type="entry name" value="GMC_OXRED_1"/>
    <property type="match status" value="1"/>
</dbReference>
<dbReference type="Pfam" id="PF00732">
    <property type="entry name" value="GMC_oxred_N"/>
    <property type="match status" value="1"/>
</dbReference>
<comment type="similarity">
    <text evidence="2 6">Belongs to the GMC oxidoreductase family.</text>
</comment>